<comment type="caution">
    <text evidence="1">The sequence shown here is derived from an EMBL/GenBank/DDBJ whole genome shotgun (WGS) entry which is preliminary data.</text>
</comment>
<name>A0A371FND7_MUCPR</name>
<gene>
    <name evidence="1" type="ORF">CR513_39690</name>
</gene>
<dbReference type="AlphaFoldDB" id="A0A371FND7"/>
<feature type="non-terminal residue" evidence="1">
    <location>
        <position position="1"/>
    </location>
</feature>
<dbReference type="EMBL" id="QJKJ01008414">
    <property type="protein sequence ID" value="RDX79848.1"/>
    <property type="molecule type" value="Genomic_DNA"/>
</dbReference>
<evidence type="ECO:0000313" key="2">
    <source>
        <dbReference type="Proteomes" id="UP000257109"/>
    </source>
</evidence>
<reference evidence="1" key="1">
    <citation type="submission" date="2018-05" db="EMBL/GenBank/DDBJ databases">
        <title>Draft genome of Mucuna pruriens seed.</title>
        <authorList>
            <person name="Nnadi N.E."/>
            <person name="Vos R."/>
            <person name="Hasami M.H."/>
            <person name="Devisetty U.K."/>
            <person name="Aguiy J.C."/>
        </authorList>
    </citation>
    <scope>NUCLEOTIDE SEQUENCE [LARGE SCALE GENOMIC DNA]</scope>
    <source>
        <strain evidence="1">JCA_2017</strain>
    </source>
</reference>
<evidence type="ECO:0000313" key="1">
    <source>
        <dbReference type="EMBL" id="RDX79848.1"/>
    </source>
</evidence>
<accession>A0A371FND7</accession>
<organism evidence="1 2">
    <name type="scientific">Mucuna pruriens</name>
    <name type="common">Velvet bean</name>
    <name type="synonym">Dolichos pruriens</name>
    <dbReference type="NCBI Taxonomy" id="157652"/>
    <lineage>
        <taxon>Eukaryota</taxon>
        <taxon>Viridiplantae</taxon>
        <taxon>Streptophyta</taxon>
        <taxon>Embryophyta</taxon>
        <taxon>Tracheophyta</taxon>
        <taxon>Spermatophyta</taxon>
        <taxon>Magnoliopsida</taxon>
        <taxon>eudicotyledons</taxon>
        <taxon>Gunneridae</taxon>
        <taxon>Pentapetalae</taxon>
        <taxon>rosids</taxon>
        <taxon>fabids</taxon>
        <taxon>Fabales</taxon>
        <taxon>Fabaceae</taxon>
        <taxon>Papilionoideae</taxon>
        <taxon>50 kb inversion clade</taxon>
        <taxon>NPAAA clade</taxon>
        <taxon>indigoferoid/millettioid clade</taxon>
        <taxon>Phaseoleae</taxon>
        <taxon>Mucuna</taxon>
    </lineage>
</organism>
<dbReference type="Proteomes" id="UP000257109">
    <property type="component" value="Unassembled WGS sequence"/>
</dbReference>
<sequence>MFPDSNSSTSTGLFGVVFDAFEDHTLVPVPSLMLRMPWSLSTSKTPEWSLSGASLLATQTTVLGRLKNPASKVSFVETRVSFSLLPSLRGCVGVMMSNVEDMVINERNKMHRTKPNISKLFIVFGTKRKRNNYFGDNIYGEIGSDVESLASWKFSTWQSFRVILGDN</sequence>
<protein>
    <submittedName>
        <fullName evidence="1">Uncharacterized protein</fullName>
    </submittedName>
</protein>
<keyword evidence="2" id="KW-1185">Reference proteome</keyword>
<proteinExistence type="predicted"/>